<reference evidence="3" key="1">
    <citation type="journal article" date="2017" name="Nat. Microbiol.">
        <title>Global analysis of biosynthetic gene clusters reveals vast potential of secondary metabolite production in Penicillium species.</title>
        <authorList>
            <person name="Nielsen J.C."/>
            <person name="Grijseels S."/>
            <person name="Prigent S."/>
            <person name="Ji B."/>
            <person name="Dainat J."/>
            <person name="Nielsen K.F."/>
            <person name="Frisvad J.C."/>
            <person name="Workman M."/>
            <person name="Nielsen J."/>
        </authorList>
    </citation>
    <scope>NUCLEOTIDE SEQUENCE [LARGE SCALE GENOMIC DNA]</scope>
    <source>
        <strain evidence="3">IBT 31811</strain>
    </source>
</reference>
<evidence type="ECO:0000256" key="1">
    <source>
        <dbReference type="SAM" id="Coils"/>
    </source>
</evidence>
<dbReference type="EMBL" id="MDYN01000010">
    <property type="protein sequence ID" value="OQD85229.1"/>
    <property type="molecule type" value="Genomic_DNA"/>
</dbReference>
<keyword evidence="1" id="KW-0175">Coiled coil</keyword>
<protein>
    <recommendedName>
        <fullName evidence="4">HTH psq-type domain-containing protein</fullName>
    </recommendedName>
</protein>
<feature type="coiled-coil region" evidence="1">
    <location>
        <begin position="142"/>
        <end position="176"/>
    </location>
</feature>
<proteinExistence type="predicted"/>
<evidence type="ECO:0000313" key="2">
    <source>
        <dbReference type="EMBL" id="OQD85229.1"/>
    </source>
</evidence>
<organism evidence="2 3">
    <name type="scientific">Penicillium antarcticum</name>
    <dbReference type="NCBI Taxonomy" id="416450"/>
    <lineage>
        <taxon>Eukaryota</taxon>
        <taxon>Fungi</taxon>
        <taxon>Dikarya</taxon>
        <taxon>Ascomycota</taxon>
        <taxon>Pezizomycotina</taxon>
        <taxon>Eurotiomycetes</taxon>
        <taxon>Eurotiomycetidae</taxon>
        <taxon>Eurotiales</taxon>
        <taxon>Aspergillaceae</taxon>
        <taxon>Penicillium</taxon>
    </lineage>
</organism>
<comment type="caution">
    <text evidence="2">The sequence shown here is derived from an EMBL/GenBank/DDBJ whole genome shotgun (WGS) entry which is preliminary data.</text>
</comment>
<keyword evidence="3" id="KW-1185">Reference proteome</keyword>
<gene>
    <name evidence="2" type="ORF">PENANT_c010G11563</name>
</gene>
<evidence type="ECO:0008006" key="4">
    <source>
        <dbReference type="Google" id="ProtNLM"/>
    </source>
</evidence>
<dbReference type="AlphaFoldDB" id="A0A1V6Q7N9"/>
<sequence>MPPIRTKSSQKRTEQEGKISLAIQAIQNHEISSITLAAKTFEVPRAQLYGTVLLGFKTARFLAFAAAGLVHYNPDRVISKLNIHLRTPKPPSSRVSEWEPKSLSNYVQLQKQASSIKAMLKQRSKTPPSLLDSAINQLLKACQMMMQSVALLEKEVSDLRAENEKKKQKKTRSMRQIPSEKGLSALEASTLREILAQVSREAGRLRHLYSHLYTSTSAVYCYKGFAIESNVLGLQS</sequence>
<evidence type="ECO:0000313" key="3">
    <source>
        <dbReference type="Proteomes" id="UP000191672"/>
    </source>
</evidence>
<dbReference type="Proteomes" id="UP000191672">
    <property type="component" value="Unassembled WGS sequence"/>
</dbReference>
<accession>A0A1V6Q7N9</accession>
<name>A0A1V6Q7N9_9EURO</name>